<proteinExistence type="predicted"/>
<keyword evidence="3" id="KW-1185">Reference proteome</keyword>
<protein>
    <submittedName>
        <fullName evidence="2">Uncharacterized protein</fullName>
    </submittedName>
</protein>
<comment type="caution">
    <text evidence="2">The sequence shown here is derived from an EMBL/GenBank/DDBJ whole genome shotgun (WGS) entry which is preliminary data.</text>
</comment>
<feature type="region of interest" description="Disordered" evidence="1">
    <location>
        <begin position="1"/>
        <end position="32"/>
    </location>
</feature>
<accession>A0ABR2LWL9</accession>
<name>A0ABR2LWL9_9ASPA</name>
<evidence type="ECO:0000256" key="1">
    <source>
        <dbReference type="SAM" id="MobiDB-lite"/>
    </source>
</evidence>
<dbReference type="Proteomes" id="UP001412067">
    <property type="component" value="Unassembled WGS sequence"/>
</dbReference>
<gene>
    <name evidence="2" type="ORF">KSP40_PGU005516</name>
</gene>
<organism evidence="2 3">
    <name type="scientific">Platanthera guangdongensis</name>
    <dbReference type="NCBI Taxonomy" id="2320717"/>
    <lineage>
        <taxon>Eukaryota</taxon>
        <taxon>Viridiplantae</taxon>
        <taxon>Streptophyta</taxon>
        <taxon>Embryophyta</taxon>
        <taxon>Tracheophyta</taxon>
        <taxon>Spermatophyta</taxon>
        <taxon>Magnoliopsida</taxon>
        <taxon>Liliopsida</taxon>
        <taxon>Asparagales</taxon>
        <taxon>Orchidaceae</taxon>
        <taxon>Orchidoideae</taxon>
        <taxon>Orchideae</taxon>
        <taxon>Orchidinae</taxon>
        <taxon>Platanthera</taxon>
    </lineage>
</organism>
<reference evidence="2 3" key="1">
    <citation type="journal article" date="2022" name="Nat. Plants">
        <title>Genomes of leafy and leafless Platanthera orchids illuminate the evolution of mycoheterotrophy.</title>
        <authorList>
            <person name="Li M.H."/>
            <person name="Liu K.W."/>
            <person name="Li Z."/>
            <person name="Lu H.C."/>
            <person name="Ye Q.L."/>
            <person name="Zhang D."/>
            <person name="Wang J.Y."/>
            <person name="Li Y.F."/>
            <person name="Zhong Z.M."/>
            <person name="Liu X."/>
            <person name="Yu X."/>
            <person name="Liu D.K."/>
            <person name="Tu X.D."/>
            <person name="Liu B."/>
            <person name="Hao Y."/>
            <person name="Liao X.Y."/>
            <person name="Jiang Y.T."/>
            <person name="Sun W.H."/>
            <person name="Chen J."/>
            <person name="Chen Y.Q."/>
            <person name="Ai Y."/>
            <person name="Zhai J.W."/>
            <person name="Wu S.S."/>
            <person name="Zhou Z."/>
            <person name="Hsiao Y.Y."/>
            <person name="Wu W.L."/>
            <person name="Chen Y.Y."/>
            <person name="Lin Y.F."/>
            <person name="Hsu J.L."/>
            <person name="Li C.Y."/>
            <person name="Wang Z.W."/>
            <person name="Zhao X."/>
            <person name="Zhong W.Y."/>
            <person name="Ma X.K."/>
            <person name="Ma L."/>
            <person name="Huang J."/>
            <person name="Chen G.Z."/>
            <person name="Huang M.Z."/>
            <person name="Huang L."/>
            <person name="Peng D.H."/>
            <person name="Luo Y.B."/>
            <person name="Zou S.Q."/>
            <person name="Chen S.P."/>
            <person name="Lan S."/>
            <person name="Tsai W.C."/>
            <person name="Van de Peer Y."/>
            <person name="Liu Z.J."/>
        </authorList>
    </citation>
    <scope>NUCLEOTIDE SEQUENCE [LARGE SCALE GENOMIC DNA]</scope>
    <source>
        <strain evidence="2">Lor288</strain>
    </source>
</reference>
<dbReference type="EMBL" id="JBBWWR010000014">
    <property type="protein sequence ID" value="KAK8953265.1"/>
    <property type="molecule type" value="Genomic_DNA"/>
</dbReference>
<evidence type="ECO:0000313" key="3">
    <source>
        <dbReference type="Proteomes" id="UP001412067"/>
    </source>
</evidence>
<sequence>MNQNTANRPPVYSDKNATASFGSAVADRSGGWKRSVRIGGGRWLLQTELFGGVSQGGRVETEQTPPEVHLFTRLPAAFAPNGAAKRRTK</sequence>
<evidence type="ECO:0000313" key="2">
    <source>
        <dbReference type="EMBL" id="KAK8953265.1"/>
    </source>
</evidence>